<protein>
    <submittedName>
        <fullName evidence="2">ATP synthase FO subunit 8</fullName>
    </submittedName>
</protein>
<evidence type="ECO:0000256" key="1">
    <source>
        <dbReference type="SAM" id="Phobius"/>
    </source>
</evidence>
<organism evidence="2">
    <name type="scientific">Snellenius sp. SNS-2016</name>
    <dbReference type="NCBI Taxonomy" id="1911514"/>
    <lineage>
        <taxon>Eukaryota</taxon>
        <taxon>Metazoa</taxon>
        <taxon>Ecdysozoa</taxon>
        <taxon>Arthropoda</taxon>
        <taxon>Hexapoda</taxon>
        <taxon>Insecta</taxon>
        <taxon>Pterygota</taxon>
        <taxon>Neoptera</taxon>
        <taxon>Endopterygota</taxon>
        <taxon>Hymenoptera</taxon>
        <taxon>Apocrita</taxon>
        <taxon>Ichneumonoidea</taxon>
        <taxon>Braconidae</taxon>
        <taxon>Microgastrinae</taxon>
        <taxon>Snellenius</taxon>
    </lineage>
</organism>
<dbReference type="EMBL" id="KT215848">
    <property type="protein sequence ID" value="APF47463.1"/>
    <property type="molecule type" value="Genomic_DNA"/>
</dbReference>
<name>A0A6F8ASQ3_9HYME</name>
<reference evidence="2" key="1">
    <citation type="submission" date="2015-06" db="EMBL/GenBank/DDBJ databases">
        <title>Snellenius sp. mitochondrion, partial genome.</title>
        <authorList>
            <person name="Song S.N."/>
            <person name="Chen X.X."/>
        </authorList>
    </citation>
    <scope>NUCLEOTIDE SEQUENCE</scope>
</reference>
<keyword evidence="2" id="KW-0496">Mitochondrion</keyword>
<sequence length="54" mass="6955">MKIPQMSPMDWLFLMMYFLVIYMFFMTNIYFILKIYLKYNKMVLNLKLFDMKWY</sequence>
<dbReference type="AlphaFoldDB" id="A0A6F8ASQ3"/>
<keyword evidence="1" id="KW-0812">Transmembrane</keyword>
<evidence type="ECO:0000313" key="2">
    <source>
        <dbReference type="EMBL" id="APF47463.1"/>
    </source>
</evidence>
<proteinExistence type="predicted"/>
<accession>A0A6F8ASQ3</accession>
<keyword evidence="1" id="KW-0472">Membrane</keyword>
<geneLocation type="mitochondrion" evidence="2"/>
<keyword evidence="1" id="KW-1133">Transmembrane helix</keyword>
<gene>
    <name evidence="2" type="primary">ATP8</name>
</gene>
<feature type="transmembrane region" description="Helical" evidence="1">
    <location>
        <begin position="12"/>
        <end position="33"/>
    </location>
</feature>